<feature type="region of interest" description="Disordered" evidence="1">
    <location>
        <begin position="390"/>
        <end position="409"/>
    </location>
</feature>
<feature type="compositionally biased region" description="Polar residues" evidence="1">
    <location>
        <begin position="1"/>
        <end position="14"/>
    </location>
</feature>
<dbReference type="STRING" id="5217.A0A4Q1BP89"/>
<comment type="caution">
    <text evidence="2">The sequence shown here is derived from an EMBL/GenBank/DDBJ whole genome shotgun (WGS) entry which is preliminary data.</text>
</comment>
<feature type="compositionally biased region" description="Polar residues" evidence="1">
    <location>
        <begin position="487"/>
        <end position="496"/>
    </location>
</feature>
<feature type="compositionally biased region" description="Polar residues" evidence="1">
    <location>
        <begin position="453"/>
        <end position="463"/>
    </location>
</feature>
<feature type="region of interest" description="Disordered" evidence="1">
    <location>
        <begin position="216"/>
        <end position="246"/>
    </location>
</feature>
<feature type="compositionally biased region" description="Polar residues" evidence="1">
    <location>
        <begin position="216"/>
        <end position="226"/>
    </location>
</feature>
<evidence type="ECO:0000313" key="2">
    <source>
        <dbReference type="EMBL" id="RXK39708.1"/>
    </source>
</evidence>
<accession>A0A4Q1BP89</accession>
<evidence type="ECO:0000313" key="3">
    <source>
        <dbReference type="Proteomes" id="UP000289152"/>
    </source>
</evidence>
<dbReference type="InParanoid" id="A0A4Q1BP89"/>
<dbReference type="VEuPathDB" id="FungiDB:TREMEDRAFT_71157"/>
<dbReference type="AlphaFoldDB" id="A0A4Q1BP89"/>
<gene>
    <name evidence="2" type="ORF">M231_03063</name>
</gene>
<dbReference type="OrthoDB" id="2555515at2759"/>
<evidence type="ECO:0000256" key="1">
    <source>
        <dbReference type="SAM" id="MobiDB-lite"/>
    </source>
</evidence>
<protein>
    <recommendedName>
        <fullName evidence="4">Something about silencing protein 4 domain-containing protein</fullName>
    </recommendedName>
</protein>
<dbReference type="Proteomes" id="UP000289152">
    <property type="component" value="Unassembled WGS sequence"/>
</dbReference>
<feature type="compositionally biased region" description="Basic residues" evidence="1">
    <location>
        <begin position="15"/>
        <end position="27"/>
    </location>
</feature>
<name>A0A4Q1BP89_TREME</name>
<sequence>MSTSSRSKSMNTNTKPRKSIATRRTSQKHVVSIPKSPQKQRRHAGKSFETDDNESDEDDANPSNLGLLKPTRSARPSAQPEVDRDLQAGSSTGPGTRQGEVLIHQKDATFMLEHGDDHVGIVEGMVSEKRHVDEEVSGKGKGKGKSKITLAVNERPTRIRRAAGGGQEGIRDVEQMVIDWLTSYYEIPSTPPSETIIHLTTLPLSDLNPPTYVIDQSSSTPKTALQTPTRPRSFVPPSPRVPLPTREEEGKIHVPGWRVIAPGEDDREDAILEMQIDLKSPKKTRRAQMEEDDSDETFILRHRKHEVAEKSMWLREKETLAFERHKLRSRVDLLRNLSEMAWTTLVRTVLSRPEGWFDAREKVEGEGVEWLRVQVLRSAMKDLKRYDELLPPDSRKRKNDKNVSLSSTSLLPIDTSQHLEEITNVTSSHNASSTTRDRSETRFSSQPKRRRSSLSLQPLNQSEEIIMSKTRRGRPSQQRSHIESDDLTTPTTGSTDVTIRTLVTPQSAFLLNTAASSPLTPLPEYPSTDNEDLTPLAPSSGFLPKKRKRDFEVVSSRLNGSLNVNNVPSLPVDDPLLPLISEKLVPSLEQQEVDASKKLLDPPAIITRRISNRPRSIGQDHISAQKMAARAVVQVHMRLPTAVTRSEAREMREVEAAVVL</sequence>
<organism evidence="2 3">
    <name type="scientific">Tremella mesenterica</name>
    <name type="common">Jelly fungus</name>
    <dbReference type="NCBI Taxonomy" id="5217"/>
    <lineage>
        <taxon>Eukaryota</taxon>
        <taxon>Fungi</taxon>
        <taxon>Dikarya</taxon>
        <taxon>Basidiomycota</taxon>
        <taxon>Agaricomycotina</taxon>
        <taxon>Tremellomycetes</taxon>
        <taxon>Tremellales</taxon>
        <taxon>Tremellaceae</taxon>
        <taxon>Tremella</taxon>
    </lineage>
</organism>
<dbReference type="EMBL" id="SDIL01000028">
    <property type="protein sequence ID" value="RXK39708.1"/>
    <property type="molecule type" value="Genomic_DNA"/>
</dbReference>
<proteinExistence type="predicted"/>
<feature type="region of interest" description="Disordered" evidence="1">
    <location>
        <begin position="1"/>
        <end position="100"/>
    </location>
</feature>
<evidence type="ECO:0008006" key="4">
    <source>
        <dbReference type="Google" id="ProtNLM"/>
    </source>
</evidence>
<feature type="region of interest" description="Disordered" evidence="1">
    <location>
        <begin position="516"/>
        <end position="542"/>
    </location>
</feature>
<feature type="compositionally biased region" description="Acidic residues" evidence="1">
    <location>
        <begin position="50"/>
        <end position="60"/>
    </location>
</feature>
<reference evidence="2 3" key="1">
    <citation type="submission" date="2016-06" db="EMBL/GenBank/DDBJ databases">
        <title>Evolution of pathogenesis and genome organization in the Tremellales.</title>
        <authorList>
            <person name="Cuomo C."/>
            <person name="Litvintseva A."/>
            <person name="Heitman J."/>
            <person name="Chen Y."/>
            <person name="Sun S."/>
            <person name="Springer D."/>
            <person name="Dromer F."/>
            <person name="Young S."/>
            <person name="Zeng Q."/>
            <person name="Chapman S."/>
            <person name="Gujja S."/>
            <person name="Saif S."/>
            <person name="Birren B."/>
        </authorList>
    </citation>
    <scope>NUCLEOTIDE SEQUENCE [LARGE SCALE GENOMIC DNA]</scope>
    <source>
        <strain evidence="2 3">ATCC 28783</strain>
    </source>
</reference>
<feature type="region of interest" description="Disordered" evidence="1">
    <location>
        <begin position="422"/>
        <end position="496"/>
    </location>
</feature>
<keyword evidence="3" id="KW-1185">Reference proteome</keyword>
<feature type="compositionally biased region" description="Polar residues" evidence="1">
    <location>
        <begin position="423"/>
        <end position="434"/>
    </location>
</feature>